<evidence type="ECO:0000313" key="3">
    <source>
        <dbReference type="EMBL" id="SFF63050.1"/>
    </source>
</evidence>
<dbReference type="EMBL" id="FONW01000011">
    <property type="protein sequence ID" value="SFF63050.1"/>
    <property type="molecule type" value="Genomic_DNA"/>
</dbReference>
<protein>
    <submittedName>
        <fullName evidence="3">Cytochrome oxidase maturation protein, cbb3-type</fullName>
    </submittedName>
</protein>
<dbReference type="NCBIfam" id="TIGR00847">
    <property type="entry name" value="ccoS"/>
    <property type="match status" value="1"/>
</dbReference>
<proteinExistence type="predicted"/>
<gene>
    <name evidence="3" type="ORF">SAMN05216283_11150</name>
</gene>
<evidence type="ECO:0000313" key="4">
    <source>
        <dbReference type="Proteomes" id="UP000198964"/>
    </source>
</evidence>
<keyword evidence="4" id="KW-1185">Reference proteome</keyword>
<dbReference type="InterPro" id="IPR004714">
    <property type="entry name" value="Cyt_oxidase_maturation_cbb3"/>
</dbReference>
<keyword evidence="2" id="KW-1133">Transmembrane helix</keyword>
<evidence type="ECO:0000256" key="2">
    <source>
        <dbReference type="SAM" id="Phobius"/>
    </source>
</evidence>
<dbReference type="AlphaFoldDB" id="A0A1I2KA21"/>
<accession>A0A1I2KA21</accession>
<feature type="transmembrane region" description="Helical" evidence="2">
    <location>
        <begin position="6"/>
        <end position="26"/>
    </location>
</feature>
<organism evidence="3 4">
    <name type="scientific">Sunxiuqinia elliptica</name>
    <dbReference type="NCBI Taxonomy" id="655355"/>
    <lineage>
        <taxon>Bacteria</taxon>
        <taxon>Pseudomonadati</taxon>
        <taxon>Bacteroidota</taxon>
        <taxon>Bacteroidia</taxon>
        <taxon>Marinilabiliales</taxon>
        <taxon>Prolixibacteraceae</taxon>
        <taxon>Sunxiuqinia</taxon>
    </lineage>
</organism>
<feature type="region of interest" description="Disordered" evidence="1">
    <location>
        <begin position="49"/>
        <end position="69"/>
    </location>
</feature>
<reference evidence="3 4" key="1">
    <citation type="submission" date="2016-10" db="EMBL/GenBank/DDBJ databases">
        <authorList>
            <person name="de Groot N.N."/>
        </authorList>
    </citation>
    <scope>NUCLEOTIDE SEQUENCE [LARGE SCALE GENOMIC DNA]</scope>
    <source>
        <strain evidence="3 4">CGMCC 1.9156</strain>
    </source>
</reference>
<dbReference type="STRING" id="655355.SAMN05216283_11150"/>
<keyword evidence="2" id="KW-0812">Transmembrane</keyword>
<evidence type="ECO:0000256" key="1">
    <source>
        <dbReference type="SAM" id="MobiDB-lite"/>
    </source>
</evidence>
<keyword evidence="2" id="KW-0472">Membrane</keyword>
<dbReference type="PANTHER" id="PTHR41532:SF1">
    <property type="entry name" value="FIXS PROTEIN"/>
    <property type="match status" value="1"/>
</dbReference>
<dbReference type="Proteomes" id="UP000198964">
    <property type="component" value="Unassembled WGS sequence"/>
</dbReference>
<dbReference type="RefSeq" id="WP_093921059.1">
    <property type="nucleotide sequence ID" value="NZ_FONW01000011.1"/>
</dbReference>
<sequence>MSVVFVLIIIGILVASVFLIAFIWAVRNGQFEDSYTPSVRILFDDPISTEENDDTSEQDNKHEKKSIKS</sequence>
<dbReference type="PANTHER" id="PTHR41532">
    <property type="entry name" value="FIXS PROTEIN"/>
    <property type="match status" value="1"/>
</dbReference>
<dbReference type="Pfam" id="PF03597">
    <property type="entry name" value="FixS"/>
    <property type="match status" value="1"/>
</dbReference>
<name>A0A1I2KA21_9BACT</name>